<dbReference type="SUPFAM" id="SSF82199">
    <property type="entry name" value="SET domain"/>
    <property type="match status" value="1"/>
</dbReference>
<feature type="domain" description="SET" evidence="8">
    <location>
        <begin position="1"/>
        <end position="56"/>
    </location>
</feature>
<feature type="non-terminal residue" evidence="9">
    <location>
        <position position="1"/>
    </location>
</feature>
<dbReference type="GO" id="GO:0005634">
    <property type="term" value="C:nucleus"/>
    <property type="evidence" value="ECO:0007669"/>
    <property type="project" value="UniProtKB-SubCell"/>
</dbReference>
<evidence type="ECO:0000256" key="6">
    <source>
        <dbReference type="ARBA" id="ARBA00022691"/>
    </source>
</evidence>
<dbReference type="GeneID" id="54455498"/>
<evidence type="ECO:0000256" key="7">
    <source>
        <dbReference type="ARBA" id="ARBA00023242"/>
    </source>
</evidence>
<evidence type="ECO:0000256" key="5">
    <source>
        <dbReference type="ARBA" id="ARBA00022679"/>
    </source>
</evidence>
<organism evidence="9">
    <name type="scientific">Mytilinidion resinicola</name>
    <dbReference type="NCBI Taxonomy" id="574789"/>
    <lineage>
        <taxon>Eukaryota</taxon>
        <taxon>Fungi</taxon>
        <taxon>Dikarya</taxon>
        <taxon>Ascomycota</taxon>
        <taxon>Pezizomycotina</taxon>
        <taxon>Dothideomycetes</taxon>
        <taxon>Pleosporomycetidae</taxon>
        <taxon>Mytilinidiales</taxon>
        <taxon>Mytilinidiaceae</taxon>
        <taxon>Mytilinidion</taxon>
    </lineage>
</organism>
<comment type="subcellular location">
    <subcellularLocation>
        <location evidence="2">Chromosome</location>
    </subcellularLocation>
    <subcellularLocation>
        <location evidence="1">Nucleus</location>
    </subcellularLocation>
</comment>
<dbReference type="EMBL" id="MU003718">
    <property type="protein sequence ID" value="KAF2803273.1"/>
    <property type="molecule type" value="Genomic_DNA"/>
</dbReference>
<gene>
    <name evidence="9 11" type="ORF">BDZ99DRAFT_355658</name>
</gene>
<dbReference type="Gene3D" id="2.170.270.10">
    <property type="entry name" value="SET domain"/>
    <property type="match status" value="1"/>
</dbReference>
<dbReference type="GO" id="GO:0008168">
    <property type="term" value="F:methyltransferase activity"/>
    <property type="evidence" value="ECO:0007669"/>
    <property type="project" value="UniProtKB-KW"/>
</dbReference>
<keyword evidence="7" id="KW-0539">Nucleus</keyword>
<feature type="non-terminal residue" evidence="9">
    <location>
        <position position="74"/>
    </location>
</feature>
<sequence>EVFVDSEMRGNWSRFLNHSCKPNASIYVARVGHTRFVAIRAARAIMKGEQITIDYQGDYFTTDFPCQCGEEGCK</sequence>
<dbReference type="PANTHER" id="PTHR22884">
    <property type="entry name" value="SET DOMAIN PROTEINS"/>
    <property type="match status" value="1"/>
</dbReference>
<dbReference type="InterPro" id="IPR046341">
    <property type="entry name" value="SET_dom_sf"/>
</dbReference>
<dbReference type="InterPro" id="IPR050777">
    <property type="entry name" value="SET2_Histone-Lys_MeTrsfase"/>
</dbReference>
<evidence type="ECO:0000256" key="4">
    <source>
        <dbReference type="ARBA" id="ARBA00022603"/>
    </source>
</evidence>
<protein>
    <submittedName>
        <fullName evidence="9 11">SET domain-containing protein</fullName>
    </submittedName>
</protein>
<dbReference type="GO" id="GO:0032259">
    <property type="term" value="P:methylation"/>
    <property type="evidence" value="ECO:0007669"/>
    <property type="project" value="UniProtKB-KW"/>
</dbReference>
<dbReference type="GO" id="GO:0005694">
    <property type="term" value="C:chromosome"/>
    <property type="evidence" value="ECO:0007669"/>
    <property type="project" value="UniProtKB-SubCell"/>
</dbReference>
<keyword evidence="4" id="KW-0489">Methyltransferase</keyword>
<dbReference type="Pfam" id="PF00856">
    <property type="entry name" value="SET"/>
    <property type="match status" value="1"/>
</dbReference>
<dbReference type="AlphaFoldDB" id="A0A6A6Y426"/>
<reference evidence="9 11" key="1">
    <citation type="journal article" date="2020" name="Stud. Mycol.">
        <title>101 Dothideomycetes genomes: a test case for predicting lifestyles and emergence of pathogens.</title>
        <authorList>
            <person name="Haridas S."/>
            <person name="Albert R."/>
            <person name="Binder M."/>
            <person name="Bloem J."/>
            <person name="Labutti K."/>
            <person name="Salamov A."/>
            <person name="Andreopoulos B."/>
            <person name="Baker S."/>
            <person name="Barry K."/>
            <person name="Bills G."/>
            <person name="Bluhm B."/>
            <person name="Cannon C."/>
            <person name="Castanera R."/>
            <person name="Culley D."/>
            <person name="Daum C."/>
            <person name="Ezra D."/>
            <person name="Gonzalez J."/>
            <person name="Henrissat B."/>
            <person name="Kuo A."/>
            <person name="Liang C."/>
            <person name="Lipzen A."/>
            <person name="Lutzoni F."/>
            <person name="Magnuson J."/>
            <person name="Mondo S."/>
            <person name="Nolan M."/>
            <person name="Ohm R."/>
            <person name="Pangilinan J."/>
            <person name="Park H.-J."/>
            <person name="Ramirez L."/>
            <person name="Alfaro M."/>
            <person name="Sun H."/>
            <person name="Tritt A."/>
            <person name="Yoshinaga Y."/>
            <person name="Zwiers L.-H."/>
            <person name="Turgeon B."/>
            <person name="Goodwin S."/>
            <person name="Spatafora J."/>
            <person name="Crous P."/>
            <person name="Grigoriev I."/>
        </authorList>
    </citation>
    <scope>NUCLEOTIDE SEQUENCE</scope>
    <source>
        <strain evidence="9 11">CBS 304.34</strain>
    </source>
</reference>
<evidence type="ECO:0000256" key="1">
    <source>
        <dbReference type="ARBA" id="ARBA00004123"/>
    </source>
</evidence>
<evidence type="ECO:0000256" key="2">
    <source>
        <dbReference type="ARBA" id="ARBA00004286"/>
    </source>
</evidence>
<evidence type="ECO:0000313" key="9">
    <source>
        <dbReference type="EMBL" id="KAF2803273.1"/>
    </source>
</evidence>
<keyword evidence="5" id="KW-0808">Transferase</keyword>
<evidence type="ECO:0000313" key="10">
    <source>
        <dbReference type="Proteomes" id="UP000504636"/>
    </source>
</evidence>
<reference evidence="11" key="2">
    <citation type="submission" date="2020-04" db="EMBL/GenBank/DDBJ databases">
        <authorList>
            <consortium name="NCBI Genome Project"/>
        </authorList>
    </citation>
    <scope>NUCLEOTIDE SEQUENCE</scope>
    <source>
        <strain evidence="11">CBS 304.34</strain>
    </source>
</reference>
<name>A0A6A6Y426_9PEZI</name>
<dbReference type="PROSITE" id="PS50280">
    <property type="entry name" value="SET"/>
    <property type="match status" value="1"/>
</dbReference>
<keyword evidence="10" id="KW-1185">Reference proteome</keyword>
<dbReference type="Proteomes" id="UP000504636">
    <property type="component" value="Unplaced"/>
</dbReference>
<evidence type="ECO:0000259" key="8">
    <source>
        <dbReference type="PROSITE" id="PS50280"/>
    </source>
</evidence>
<dbReference type="OrthoDB" id="308383at2759"/>
<keyword evidence="3" id="KW-0158">Chromosome</keyword>
<dbReference type="RefSeq" id="XP_033570237.1">
    <property type="nucleotide sequence ID" value="XM_033714605.1"/>
</dbReference>
<reference evidence="11" key="3">
    <citation type="submission" date="2025-04" db="UniProtKB">
        <authorList>
            <consortium name="RefSeq"/>
        </authorList>
    </citation>
    <scope>IDENTIFICATION</scope>
    <source>
        <strain evidence="11">CBS 304.34</strain>
    </source>
</reference>
<accession>A0A6A6Y426</accession>
<evidence type="ECO:0000256" key="3">
    <source>
        <dbReference type="ARBA" id="ARBA00022454"/>
    </source>
</evidence>
<evidence type="ECO:0000313" key="11">
    <source>
        <dbReference type="RefSeq" id="XP_033570237.1"/>
    </source>
</evidence>
<keyword evidence="6" id="KW-0949">S-adenosyl-L-methionine</keyword>
<dbReference type="InterPro" id="IPR001214">
    <property type="entry name" value="SET_dom"/>
</dbReference>
<proteinExistence type="predicted"/>